<comment type="function">
    <text evidence="12">Catalyzes the cyclization of GTP to (8S)-3',8-cyclo-7,8-dihydroguanosine 5'-triphosphate.</text>
</comment>
<reference evidence="15 16" key="1">
    <citation type="submission" date="2018-03" db="EMBL/GenBank/DDBJ databases">
        <title>Bacillus urumqiensis sp. nov., a moderately haloalkaliphilic bacterium isolated from a salt lake.</title>
        <authorList>
            <person name="Zhao B."/>
            <person name="Liao Z."/>
        </authorList>
    </citation>
    <scope>NUCLEOTIDE SEQUENCE [LARGE SCALE GENOMIC DNA]</scope>
    <source>
        <strain evidence="15 16">BZ-SZ-XJ18</strain>
    </source>
</reference>
<dbReference type="InterPro" id="IPR013483">
    <property type="entry name" value="MoaA"/>
</dbReference>
<comment type="pathway">
    <text evidence="12">Cofactor biosynthesis; molybdopterin biosynthesis.</text>
</comment>
<dbReference type="PANTHER" id="PTHR22960">
    <property type="entry name" value="MOLYBDOPTERIN COFACTOR SYNTHESIS PROTEIN A"/>
    <property type="match status" value="1"/>
</dbReference>
<dbReference type="OrthoDB" id="9763993at2"/>
<organism evidence="15 16">
    <name type="scientific">Alkalicoccus urumqiensis</name>
    <name type="common">Bacillus urumqiensis</name>
    <dbReference type="NCBI Taxonomy" id="1548213"/>
    <lineage>
        <taxon>Bacteria</taxon>
        <taxon>Bacillati</taxon>
        <taxon>Bacillota</taxon>
        <taxon>Bacilli</taxon>
        <taxon>Bacillales</taxon>
        <taxon>Bacillaceae</taxon>
        <taxon>Alkalicoccus</taxon>
    </lineage>
</organism>
<feature type="binding site" evidence="12">
    <location>
        <position position="49"/>
    </location>
    <ligand>
        <name>[4Fe-4S] cluster</name>
        <dbReference type="ChEBI" id="CHEBI:49883"/>
        <label>1</label>
        <note>4Fe-4S-S-AdoMet</note>
    </ligand>
</feature>
<keyword evidence="9 12" id="KW-0501">Molybdenum cofactor biosynthesis</keyword>
<feature type="region of interest" description="Disordered" evidence="13">
    <location>
        <begin position="1"/>
        <end position="23"/>
    </location>
</feature>
<feature type="binding site" evidence="12">
    <location>
        <position position="124"/>
    </location>
    <ligand>
        <name>GTP</name>
        <dbReference type="ChEBI" id="CHEBI:37565"/>
    </ligand>
</feature>
<evidence type="ECO:0000256" key="6">
    <source>
        <dbReference type="ARBA" id="ARBA00023004"/>
    </source>
</evidence>
<evidence type="ECO:0000256" key="3">
    <source>
        <dbReference type="ARBA" id="ARBA00022691"/>
    </source>
</evidence>
<feature type="binding site" evidence="12">
    <location>
        <position position="51"/>
    </location>
    <ligand>
        <name>S-adenosyl-L-methionine</name>
        <dbReference type="ChEBI" id="CHEBI:59789"/>
    </ligand>
</feature>
<evidence type="ECO:0000256" key="1">
    <source>
        <dbReference type="ARBA" id="ARBA00012167"/>
    </source>
</evidence>
<dbReference type="SFLD" id="SFLDG01386">
    <property type="entry name" value="main_SPASM_domain-containing"/>
    <property type="match status" value="1"/>
</dbReference>
<dbReference type="Pfam" id="PF06463">
    <property type="entry name" value="Mob_synth_C"/>
    <property type="match status" value="1"/>
</dbReference>
<keyword evidence="6 12" id="KW-0408">Iron</keyword>
<keyword evidence="2 12" id="KW-0004">4Fe-4S</keyword>
<dbReference type="GO" id="GO:0061799">
    <property type="term" value="F:cyclic pyranopterin monophosphate synthase activity"/>
    <property type="evidence" value="ECO:0007669"/>
    <property type="project" value="TreeGrafter"/>
</dbReference>
<feature type="binding site" evidence="12">
    <location>
        <position position="300"/>
    </location>
    <ligand>
        <name>[4Fe-4S] cluster</name>
        <dbReference type="ChEBI" id="CHEBI:49883"/>
        <label>2</label>
        <note>4Fe-4S-substrate</note>
    </ligand>
</feature>
<dbReference type="InterPro" id="IPR040064">
    <property type="entry name" value="MoaA-like"/>
</dbReference>
<feature type="binding site" evidence="12">
    <location>
        <begin position="288"/>
        <end position="290"/>
    </location>
    <ligand>
        <name>GTP</name>
        <dbReference type="ChEBI" id="CHEBI:37565"/>
    </ligand>
</feature>
<evidence type="ECO:0000313" key="15">
    <source>
        <dbReference type="EMBL" id="PRO64426.1"/>
    </source>
</evidence>
<dbReference type="PANTHER" id="PTHR22960:SF0">
    <property type="entry name" value="MOLYBDENUM COFACTOR BIOSYNTHESIS PROTEIN 1"/>
    <property type="match status" value="1"/>
</dbReference>
<evidence type="ECO:0000256" key="10">
    <source>
        <dbReference type="ARBA" id="ARBA00023239"/>
    </source>
</evidence>
<feature type="binding site" evidence="12">
    <location>
        <position position="148"/>
    </location>
    <ligand>
        <name>S-adenosyl-L-methionine</name>
        <dbReference type="ChEBI" id="CHEBI:59789"/>
    </ligand>
</feature>
<keyword evidence="10 12" id="KW-0456">Lyase</keyword>
<name>A0A2P6MDU6_ALKUR</name>
<dbReference type="PROSITE" id="PS51918">
    <property type="entry name" value="RADICAL_SAM"/>
    <property type="match status" value="1"/>
</dbReference>
<feature type="binding site" evidence="12">
    <location>
        <position position="283"/>
    </location>
    <ligand>
        <name>[4Fe-4S] cluster</name>
        <dbReference type="ChEBI" id="CHEBI:49883"/>
        <label>2</label>
        <note>4Fe-4S-substrate</note>
    </ligand>
</feature>
<keyword evidence="7 12" id="KW-0411">Iron-sulfur</keyword>
<feature type="binding site" evidence="12">
    <location>
        <position position="45"/>
    </location>
    <ligand>
        <name>[4Fe-4S] cluster</name>
        <dbReference type="ChEBI" id="CHEBI:49883"/>
        <label>1</label>
        <note>4Fe-4S-S-AdoMet</note>
    </ligand>
</feature>
<dbReference type="SUPFAM" id="SSF102114">
    <property type="entry name" value="Radical SAM enzymes"/>
    <property type="match status" value="1"/>
</dbReference>
<dbReference type="InterPro" id="IPR058240">
    <property type="entry name" value="rSAM_sf"/>
</dbReference>
<dbReference type="GO" id="GO:0051539">
    <property type="term" value="F:4 iron, 4 sulfur cluster binding"/>
    <property type="evidence" value="ECO:0007669"/>
    <property type="project" value="UniProtKB-UniRule"/>
</dbReference>
<feature type="binding site" evidence="12">
    <location>
        <position position="38"/>
    </location>
    <ligand>
        <name>GTP</name>
        <dbReference type="ChEBI" id="CHEBI:37565"/>
    </ligand>
</feature>
<sequence length="356" mass="40193">MEISRRSIINSGEKNSHAEKERGKMLLDTRNRPLRDLRISVTDQCNLRCRYCMPKEIFDDHFPFLQGEDLLSFEEIEAITAACIERADVKKLRITGGEPLLRKNLTDLIARLSRYTEIEDIAMTTNGILLPKHAEDLKQAGLKRVSVSLDSLDDDRFQSITGRSMRVKHVLNGIEAAQKAGLSVKVNMVVKKGMNEEDVLPMAEYFRGTDIVLRYIEYMDVGNANGWKLDHVLTKKEIIESLQKQFPLEQADPSQPGETADRFKYKDGSGEIGVISSVSDAFCHSCNRARLTADGQLLTCLFASKGTDLRSVVRNEPETLSDVLESVWKKRDDNYSEERLKATGPSKKLEMHRVGG</sequence>
<dbReference type="SFLD" id="SFLDG01383">
    <property type="entry name" value="cyclic_pyranopterin_phosphate"/>
    <property type="match status" value="1"/>
</dbReference>
<feature type="domain" description="Radical SAM core" evidence="14">
    <location>
        <begin position="29"/>
        <end position="249"/>
    </location>
</feature>
<dbReference type="AlphaFoldDB" id="A0A2P6MDU6"/>
<dbReference type="GO" id="GO:0046872">
    <property type="term" value="F:metal ion binding"/>
    <property type="evidence" value="ECO:0007669"/>
    <property type="project" value="UniProtKB-KW"/>
</dbReference>
<dbReference type="GO" id="GO:1904047">
    <property type="term" value="F:S-adenosyl-L-methionine binding"/>
    <property type="evidence" value="ECO:0007669"/>
    <property type="project" value="UniProtKB-UniRule"/>
</dbReference>
<feature type="binding site" evidence="12">
    <location>
        <position position="93"/>
    </location>
    <ligand>
        <name>GTP</name>
        <dbReference type="ChEBI" id="CHEBI:37565"/>
    </ligand>
</feature>
<evidence type="ECO:0000256" key="2">
    <source>
        <dbReference type="ARBA" id="ARBA00022485"/>
    </source>
</evidence>
<dbReference type="HAMAP" id="MF_01225_B">
    <property type="entry name" value="MoaA_B"/>
    <property type="match status" value="1"/>
</dbReference>
<dbReference type="EC" id="4.1.99.22" evidence="1 12"/>
<dbReference type="CDD" id="cd21117">
    <property type="entry name" value="Twitch_MoaA"/>
    <property type="match status" value="1"/>
</dbReference>
<comment type="similarity">
    <text evidence="12">Belongs to the radical SAM superfamily. MoaA family.</text>
</comment>
<evidence type="ECO:0000256" key="8">
    <source>
        <dbReference type="ARBA" id="ARBA00023134"/>
    </source>
</evidence>
<dbReference type="PROSITE" id="PS01305">
    <property type="entry name" value="MOAA_NIFB_PQQE"/>
    <property type="match status" value="1"/>
</dbReference>
<keyword evidence="3 12" id="KW-0949">S-adenosyl-L-methionine</keyword>
<dbReference type="GO" id="GO:0005525">
    <property type="term" value="F:GTP binding"/>
    <property type="evidence" value="ECO:0007669"/>
    <property type="project" value="UniProtKB-UniRule"/>
</dbReference>
<feature type="compositionally biased region" description="Basic and acidic residues" evidence="13">
    <location>
        <begin position="14"/>
        <end position="23"/>
    </location>
</feature>
<dbReference type="SMART" id="SM00729">
    <property type="entry name" value="Elp3"/>
    <property type="match status" value="1"/>
</dbReference>
<evidence type="ECO:0000259" key="14">
    <source>
        <dbReference type="PROSITE" id="PS51918"/>
    </source>
</evidence>
<dbReference type="SFLD" id="SFLDG01067">
    <property type="entry name" value="SPASM/twitch_domain_containing"/>
    <property type="match status" value="1"/>
</dbReference>
<dbReference type="InterPro" id="IPR013785">
    <property type="entry name" value="Aldolase_TIM"/>
</dbReference>
<dbReference type="InterPro" id="IPR007197">
    <property type="entry name" value="rSAM"/>
</dbReference>
<feature type="binding site" evidence="12">
    <location>
        <position position="185"/>
    </location>
    <ligand>
        <name>GTP</name>
        <dbReference type="ChEBI" id="CHEBI:37565"/>
    </ligand>
</feature>
<proteinExistence type="inferred from homology"/>
<evidence type="ECO:0000256" key="13">
    <source>
        <dbReference type="SAM" id="MobiDB-lite"/>
    </source>
</evidence>
<dbReference type="InterPro" id="IPR006638">
    <property type="entry name" value="Elp3/MiaA/NifB-like_rSAM"/>
</dbReference>
<dbReference type="GO" id="GO:0061798">
    <property type="term" value="F:GTP 3',8'-cyclase activity"/>
    <property type="evidence" value="ECO:0007669"/>
    <property type="project" value="UniProtKB-UniRule"/>
</dbReference>
<dbReference type="Proteomes" id="UP000243650">
    <property type="component" value="Unassembled WGS sequence"/>
</dbReference>
<dbReference type="NCBIfam" id="TIGR02666">
    <property type="entry name" value="moaA"/>
    <property type="match status" value="1"/>
</dbReference>
<dbReference type="InterPro" id="IPR010505">
    <property type="entry name" value="MoaA_twitch"/>
</dbReference>
<feature type="region of interest" description="Disordered" evidence="13">
    <location>
        <begin position="335"/>
        <end position="356"/>
    </location>
</feature>
<dbReference type="InterPro" id="IPR050105">
    <property type="entry name" value="MoCo_biosynth_MoaA/MoaC"/>
</dbReference>
<feature type="binding site" evidence="12">
    <location>
        <position position="286"/>
    </location>
    <ligand>
        <name>[4Fe-4S] cluster</name>
        <dbReference type="ChEBI" id="CHEBI:49883"/>
        <label>2</label>
        <note>4Fe-4S-substrate</note>
    </ligand>
</feature>
<keyword evidence="16" id="KW-1185">Reference proteome</keyword>
<evidence type="ECO:0000256" key="7">
    <source>
        <dbReference type="ARBA" id="ARBA00023014"/>
    </source>
</evidence>
<feature type="binding site" evidence="12">
    <location>
        <position position="97"/>
    </location>
    <ligand>
        <name>S-adenosyl-L-methionine</name>
        <dbReference type="ChEBI" id="CHEBI:59789"/>
    </ligand>
</feature>
<accession>A0A2P6MDU6</accession>
<dbReference type="Gene3D" id="3.20.20.70">
    <property type="entry name" value="Aldolase class I"/>
    <property type="match status" value="1"/>
</dbReference>
<dbReference type="Pfam" id="PF04055">
    <property type="entry name" value="Radical_SAM"/>
    <property type="match status" value="1"/>
</dbReference>
<comment type="caution">
    <text evidence="15">The sequence shown here is derived from an EMBL/GenBank/DDBJ whole genome shotgun (WGS) entry which is preliminary data.</text>
</comment>
<keyword evidence="5 12" id="KW-0547">Nucleotide-binding</keyword>
<comment type="subunit">
    <text evidence="12">Monomer and homodimer.</text>
</comment>
<evidence type="ECO:0000256" key="12">
    <source>
        <dbReference type="HAMAP-Rule" id="MF_01225"/>
    </source>
</evidence>
<keyword evidence="4 12" id="KW-0479">Metal-binding</keyword>
<evidence type="ECO:0000256" key="9">
    <source>
        <dbReference type="ARBA" id="ARBA00023150"/>
    </source>
</evidence>
<gene>
    <name evidence="12 15" type="primary">moaA</name>
    <name evidence="15" type="ORF">C6I21_14580</name>
</gene>
<evidence type="ECO:0000256" key="5">
    <source>
        <dbReference type="ARBA" id="ARBA00022741"/>
    </source>
</evidence>
<dbReference type="UniPathway" id="UPA00344"/>
<evidence type="ECO:0000256" key="4">
    <source>
        <dbReference type="ARBA" id="ARBA00022723"/>
    </source>
</evidence>
<keyword evidence="8 12" id="KW-0342">GTP-binding</keyword>
<comment type="catalytic activity">
    <reaction evidence="11 12">
        <text>GTP + AH2 + S-adenosyl-L-methionine = (8S)-3',8-cyclo-7,8-dihydroguanosine 5'-triphosphate + 5'-deoxyadenosine + L-methionine + A + H(+)</text>
        <dbReference type="Rhea" id="RHEA:49576"/>
        <dbReference type="ChEBI" id="CHEBI:13193"/>
        <dbReference type="ChEBI" id="CHEBI:15378"/>
        <dbReference type="ChEBI" id="CHEBI:17319"/>
        <dbReference type="ChEBI" id="CHEBI:17499"/>
        <dbReference type="ChEBI" id="CHEBI:37565"/>
        <dbReference type="ChEBI" id="CHEBI:57844"/>
        <dbReference type="ChEBI" id="CHEBI:59789"/>
        <dbReference type="ChEBI" id="CHEBI:131766"/>
        <dbReference type="EC" id="4.1.99.22"/>
    </reaction>
</comment>
<comment type="cofactor">
    <cofactor evidence="12">
        <name>[4Fe-4S] cluster</name>
        <dbReference type="ChEBI" id="CHEBI:49883"/>
    </cofactor>
    <text evidence="12">Binds 2 [4Fe-4S] clusters. Binds 1 [4Fe-4S] cluster coordinated with 3 cysteines and an exchangeable S-adenosyl-L-methionine and 1 [4Fe-4S] cluster coordinated with 3 cysteines and the GTP-derived substrate.</text>
</comment>
<dbReference type="InterPro" id="IPR000385">
    <property type="entry name" value="MoaA_NifB_PqqE_Fe-S-bd_CS"/>
</dbReference>
<evidence type="ECO:0000256" key="11">
    <source>
        <dbReference type="ARBA" id="ARBA00048697"/>
    </source>
</evidence>
<evidence type="ECO:0000313" key="16">
    <source>
        <dbReference type="Proteomes" id="UP000243650"/>
    </source>
</evidence>
<protein>
    <recommendedName>
        <fullName evidence="1 12">GTP 3',8-cyclase</fullName>
        <ecNumber evidence="1 12">4.1.99.22</ecNumber>
    </recommendedName>
    <alternativeName>
        <fullName evidence="12">Molybdenum cofactor biosynthesis protein A</fullName>
    </alternativeName>
</protein>
<dbReference type="CDD" id="cd01335">
    <property type="entry name" value="Radical_SAM"/>
    <property type="match status" value="1"/>
</dbReference>
<dbReference type="SFLD" id="SFLDS00029">
    <property type="entry name" value="Radical_SAM"/>
    <property type="match status" value="1"/>
</dbReference>
<dbReference type="EMBL" id="PVNS01000016">
    <property type="protein sequence ID" value="PRO64426.1"/>
    <property type="molecule type" value="Genomic_DNA"/>
</dbReference>
<feature type="binding site" evidence="12">
    <location>
        <position position="219"/>
    </location>
    <ligand>
        <name>S-adenosyl-L-methionine</name>
        <dbReference type="ChEBI" id="CHEBI:59789"/>
    </ligand>
</feature>
<dbReference type="GO" id="GO:0006777">
    <property type="term" value="P:Mo-molybdopterin cofactor biosynthetic process"/>
    <property type="evidence" value="ECO:0007669"/>
    <property type="project" value="UniProtKB-UniRule"/>
</dbReference>
<feature type="binding site" evidence="12">
    <location>
        <position position="52"/>
    </location>
    <ligand>
        <name>[4Fe-4S] cluster</name>
        <dbReference type="ChEBI" id="CHEBI:49883"/>
        <label>1</label>
        <note>4Fe-4S-S-AdoMet</note>
    </ligand>
</feature>